<dbReference type="InterPro" id="IPR010331">
    <property type="entry name" value="ExoD"/>
</dbReference>
<dbReference type="PANTHER" id="PTHR41795">
    <property type="entry name" value="EXOPOLYSACCHARIDE SYNTHESIS PROTEIN"/>
    <property type="match status" value="1"/>
</dbReference>
<proteinExistence type="predicted"/>
<evidence type="ECO:0000313" key="2">
    <source>
        <dbReference type="EMBL" id="BAT28642.1"/>
    </source>
</evidence>
<sequence>MAGQTRFDSLGELLDALEAQARDEDGLGISSLTQLAGQNAFGPAILLPGLIALSPLSGIPTIPSLIGAIVTLVAGQLLLGRSSIWLPKRLESARLDRGKFDRAMRFVRPVSRWIDTVSGPRFAFATREWAMRGAALICVIVAATMPPLEILPFLATLAGLVLTIFGLAITLRDGLLMLIGLGVFLSGVGAGLWLWQG</sequence>
<organism evidence="2">
    <name type="scientific">Aureimonas frigidaquae</name>
    <dbReference type="NCBI Taxonomy" id="424757"/>
    <lineage>
        <taxon>Bacteria</taxon>
        <taxon>Pseudomonadati</taxon>
        <taxon>Pseudomonadota</taxon>
        <taxon>Alphaproteobacteria</taxon>
        <taxon>Hyphomicrobiales</taxon>
        <taxon>Aurantimonadaceae</taxon>
        <taxon>Aureimonas</taxon>
    </lineage>
</organism>
<dbReference type="PANTHER" id="PTHR41795:SF1">
    <property type="entry name" value="EXOPOLYSACCHARIDE SYNTHESIS PROTEIN"/>
    <property type="match status" value="1"/>
</dbReference>
<feature type="transmembrane region" description="Helical" evidence="1">
    <location>
        <begin position="58"/>
        <end position="79"/>
    </location>
</feature>
<dbReference type="AlphaFoldDB" id="A0A0P0Z3H5"/>
<feature type="transmembrane region" description="Helical" evidence="1">
    <location>
        <begin position="129"/>
        <end position="145"/>
    </location>
</feature>
<feature type="transmembrane region" description="Helical" evidence="1">
    <location>
        <begin position="151"/>
        <end position="169"/>
    </location>
</feature>
<keyword evidence="1" id="KW-1133">Transmembrane helix</keyword>
<evidence type="ECO:0000256" key="1">
    <source>
        <dbReference type="SAM" id="Phobius"/>
    </source>
</evidence>
<keyword evidence="1" id="KW-0812">Transmembrane</keyword>
<keyword evidence="1" id="KW-0472">Membrane</keyword>
<feature type="transmembrane region" description="Helical" evidence="1">
    <location>
        <begin position="176"/>
        <end position="195"/>
    </location>
</feature>
<name>A0A0P0Z3H5_9HYPH</name>
<dbReference type="RefSeq" id="WP_062225814.1">
    <property type="nucleotide sequence ID" value="NZ_BBWR01000002.1"/>
</dbReference>
<dbReference type="PIRSF" id="PIRSF033239">
    <property type="entry name" value="ExoD"/>
    <property type="match status" value="1"/>
</dbReference>
<dbReference type="Pfam" id="PF06055">
    <property type="entry name" value="ExoD"/>
    <property type="match status" value="1"/>
</dbReference>
<protein>
    <submittedName>
        <fullName evidence="2">ABC transporter permease</fullName>
    </submittedName>
</protein>
<accession>A0A0P0Z3H5</accession>
<dbReference type="EMBL" id="LC066377">
    <property type="protein sequence ID" value="BAT28642.1"/>
    <property type="molecule type" value="Genomic_DNA"/>
</dbReference>
<reference evidence="2" key="1">
    <citation type="journal article" date="2015" name="Proc. Natl. Acad. Sci. U.S.A.">
        <title>Bacterial clade with the ribosomal RNA operon on a small plasmid rather than the chromosome.</title>
        <authorList>
            <person name="Anda M."/>
            <person name="Ohtsubo Y."/>
            <person name="Okubo T."/>
            <person name="Sugawara M."/>
            <person name="Nagata Y."/>
            <person name="Tsuda M."/>
            <person name="Minamisawa K."/>
            <person name="Mitsui H."/>
        </authorList>
    </citation>
    <scope>NUCLEOTIDE SEQUENCE</scope>
    <source>
        <strain evidence="2">JCM 14755</strain>
    </source>
</reference>